<dbReference type="Proteomes" id="UP000036947">
    <property type="component" value="Unassembled WGS sequence"/>
</dbReference>
<name>A0A0L0NAF2_TOLOC</name>
<dbReference type="GO" id="GO:0036435">
    <property type="term" value="F:K48-linked polyubiquitin modification-dependent protein binding"/>
    <property type="evidence" value="ECO:0007669"/>
    <property type="project" value="EnsemblFungi"/>
</dbReference>
<organism evidence="4 5">
    <name type="scientific">Tolypocladium ophioglossoides (strain CBS 100239)</name>
    <name type="common">Snaketongue truffleclub</name>
    <name type="synonym">Elaphocordyceps ophioglossoides</name>
    <dbReference type="NCBI Taxonomy" id="1163406"/>
    <lineage>
        <taxon>Eukaryota</taxon>
        <taxon>Fungi</taxon>
        <taxon>Dikarya</taxon>
        <taxon>Ascomycota</taxon>
        <taxon>Pezizomycotina</taxon>
        <taxon>Sordariomycetes</taxon>
        <taxon>Hypocreomycetidae</taxon>
        <taxon>Hypocreales</taxon>
        <taxon>Ophiocordycipitaceae</taxon>
        <taxon>Tolypocladium</taxon>
    </lineage>
</organism>
<dbReference type="CDD" id="cd14324">
    <property type="entry name" value="UBA_Dsk2p_like"/>
    <property type="match status" value="1"/>
</dbReference>
<dbReference type="SMART" id="SM00165">
    <property type="entry name" value="UBA"/>
    <property type="match status" value="1"/>
</dbReference>
<dbReference type="STRING" id="1163406.A0A0L0NAF2"/>
<evidence type="ECO:0000313" key="4">
    <source>
        <dbReference type="EMBL" id="KND91098.1"/>
    </source>
</evidence>
<dbReference type="GO" id="GO:0006511">
    <property type="term" value="P:ubiquitin-dependent protein catabolic process"/>
    <property type="evidence" value="ECO:0007669"/>
    <property type="project" value="TreeGrafter"/>
</dbReference>
<dbReference type="Pfam" id="PF00627">
    <property type="entry name" value="UBA"/>
    <property type="match status" value="1"/>
</dbReference>
<dbReference type="InterPro" id="IPR015940">
    <property type="entry name" value="UBA"/>
</dbReference>
<evidence type="ECO:0000259" key="2">
    <source>
        <dbReference type="PROSITE" id="PS50030"/>
    </source>
</evidence>
<dbReference type="AlphaFoldDB" id="A0A0L0NAF2"/>
<reference evidence="4 5" key="1">
    <citation type="journal article" date="2015" name="BMC Genomics">
        <title>The genome of the truffle-parasite Tolypocladium ophioglossoides and the evolution of antifungal peptaibiotics.</title>
        <authorList>
            <person name="Quandt C.A."/>
            <person name="Bushley K.E."/>
            <person name="Spatafora J.W."/>
        </authorList>
    </citation>
    <scope>NUCLEOTIDE SEQUENCE [LARGE SCALE GENOMIC DNA]</scope>
    <source>
        <strain evidence="4 5">CBS 100239</strain>
    </source>
</reference>
<keyword evidence="5" id="KW-1185">Reference proteome</keyword>
<dbReference type="Gene3D" id="1.10.8.10">
    <property type="entry name" value="DNA helicase RuvA subunit, C-terminal domain"/>
    <property type="match status" value="1"/>
</dbReference>
<evidence type="ECO:0000313" key="5">
    <source>
        <dbReference type="Proteomes" id="UP000036947"/>
    </source>
</evidence>
<gene>
    <name evidence="4" type="ORF">TOPH_04265</name>
</gene>
<dbReference type="InterPro" id="IPR000626">
    <property type="entry name" value="Ubiquitin-like_dom"/>
</dbReference>
<feature type="region of interest" description="Disordered" evidence="1">
    <location>
        <begin position="224"/>
        <end position="260"/>
    </location>
</feature>
<comment type="caution">
    <text evidence="4">The sequence shown here is derived from an EMBL/GenBank/DDBJ whole genome shotgun (WGS) entry which is preliminary data.</text>
</comment>
<evidence type="ECO:0000259" key="3">
    <source>
        <dbReference type="PROSITE" id="PS50053"/>
    </source>
</evidence>
<feature type="compositionally biased region" description="Low complexity" evidence="1">
    <location>
        <begin position="312"/>
        <end position="337"/>
    </location>
</feature>
<dbReference type="PROSITE" id="PS50030">
    <property type="entry name" value="UBA"/>
    <property type="match status" value="1"/>
</dbReference>
<dbReference type="CDD" id="cd16106">
    <property type="entry name" value="Ubl_Dsk2p_like"/>
    <property type="match status" value="1"/>
</dbReference>
<dbReference type="GO" id="GO:0030674">
    <property type="term" value="F:protein-macromolecule adaptor activity"/>
    <property type="evidence" value="ECO:0007669"/>
    <property type="project" value="EnsemblFungi"/>
</dbReference>
<dbReference type="FunFam" id="1.10.8.10:FF:000024">
    <property type="entry name" value="Ubiquitin domain-containing protein DSK2"/>
    <property type="match status" value="1"/>
</dbReference>
<evidence type="ECO:0000256" key="1">
    <source>
        <dbReference type="SAM" id="MobiDB-lite"/>
    </source>
</evidence>
<dbReference type="GO" id="GO:0005829">
    <property type="term" value="C:cytosol"/>
    <property type="evidence" value="ECO:0007669"/>
    <property type="project" value="TreeGrafter"/>
</dbReference>
<dbReference type="InterPro" id="IPR009060">
    <property type="entry name" value="UBA-like_sf"/>
</dbReference>
<dbReference type="InterPro" id="IPR015496">
    <property type="entry name" value="Ubiquilin"/>
</dbReference>
<protein>
    <submittedName>
        <fullName evidence="4">Deubiquitination-protection protein dph1</fullName>
    </submittedName>
</protein>
<dbReference type="PANTHER" id="PTHR10677:SF3">
    <property type="entry name" value="FI07626P-RELATED"/>
    <property type="match status" value="1"/>
</dbReference>
<feature type="domain" description="Ubiquitin-like" evidence="3">
    <location>
        <begin position="13"/>
        <end position="90"/>
    </location>
</feature>
<dbReference type="SMART" id="SM00727">
    <property type="entry name" value="STI1"/>
    <property type="match status" value="2"/>
</dbReference>
<dbReference type="InterPro" id="IPR029071">
    <property type="entry name" value="Ubiquitin-like_domsf"/>
</dbReference>
<dbReference type="Pfam" id="PF00240">
    <property type="entry name" value="ubiquitin"/>
    <property type="match status" value="1"/>
</dbReference>
<feature type="compositionally biased region" description="Low complexity" evidence="1">
    <location>
        <begin position="86"/>
        <end position="102"/>
    </location>
</feature>
<sequence>MADNAEAGGDAQVTFKVKTSSDSTHTITMAEAATVLELKTKLSGADLENIPIERQRLIYSGRVMKNDDTLGSYKIKPNNTIHMVKSAASNPPQPASTSSPAPQVIPTNMASGTANNPLAGLTGARYAGHQINLPGMDMFGPDGGMGPPMDDERLERMMSDPNVQQAMNEAFNNPDFVNMLIESNPMLRNMPGARELITSPDVRRMMSNPDMMRQAMQMRRMMGGGEEAFPAPGSTDSTPQGAATGDGGAANNQQNPLMNPFLMPGMMGGGAAGTNRVNMGQMLQALSSIGANPFEVPPAAAGAARGQESREGQGAATGQGTTQSQGTGAAQNSQGQQAANPFAALFPPQGASQTNPFGMNPEMMQRMMQLLGGGAAAPTSPPDNRPPEERYEEQLRQLNDMGFYDFERNVAALRRSGGSVQGAIEHLLSAID</sequence>
<dbReference type="SUPFAM" id="SSF46934">
    <property type="entry name" value="UBA-like"/>
    <property type="match status" value="1"/>
</dbReference>
<dbReference type="GO" id="GO:0030474">
    <property type="term" value="P:spindle pole body duplication"/>
    <property type="evidence" value="ECO:0007669"/>
    <property type="project" value="EnsemblFungi"/>
</dbReference>
<proteinExistence type="predicted"/>
<dbReference type="PROSITE" id="PS50053">
    <property type="entry name" value="UBIQUITIN_2"/>
    <property type="match status" value="1"/>
</dbReference>
<dbReference type="EMBL" id="LFRF01000010">
    <property type="protein sequence ID" value="KND91098.1"/>
    <property type="molecule type" value="Genomic_DNA"/>
</dbReference>
<feature type="region of interest" description="Disordered" evidence="1">
    <location>
        <begin position="297"/>
        <end position="337"/>
    </location>
</feature>
<dbReference type="SUPFAM" id="SSF54236">
    <property type="entry name" value="Ubiquitin-like"/>
    <property type="match status" value="1"/>
</dbReference>
<accession>A0A0L0NAF2</accession>
<dbReference type="Gene3D" id="3.10.20.90">
    <property type="entry name" value="Phosphatidylinositol 3-kinase Catalytic Subunit, Chain A, domain 1"/>
    <property type="match status" value="1"/>
</dbReference>
<feature type="domain" description="UBA" evidence="2">
    <location>
        <begin position="389"/>
        <end position="430"/>
    </location>
</feature>
<dbReference type="GO" id="GO:0072665">
    <property type="term" value="P:protein localization to vacuole"/>
    <property type="evidence" value="ECO:0007669"/>
    <property type="project" value="EnsemblFungi"/>
</dbReference>
<dbReference type="Pfam" id="PF23195">
    <property type="entry name" value="UBQLN1"/>
    <property type="match status" value="1"/>
</dbReference>
<feature type="region of interest" description="Disordered" evidence="1">
    <location>
        <begin position="85"/>
        <end position="112"/>
    </location>
</feature>
<dbReference type="SMART" id="SM00213">
    <property type="entry name" value="UBQ"/>
    <property type="match status" value="1"/>
</dbReference>
<dbReference type="InterPro" id="IPR006636">
    <property type="entry name" value="STI1_HS-bd"/>
</dbReference>
<dbReference type="PANTHER" id="PTHR10677">
    <property type="entry name" value="UBIQUILIN"/>
    <property type="match status" value="1"/>
</dbReference>
<dbReference type="OrthoDB" id="267397at2759"/>
<dbReference type="GO" id="GO:0036503">
    <property type="term" value="P:ERAD pathway"/>
    <property type="evidence" value="ECO:0007669"/>
    <property type="project" value="EnsemblFungi"/>
</dbReference>